<feature type="chain" id="PRO_5007801486" evidence="1">
    <location>
        <begin position="23"/>
        <end position="187"/>
    </location>
</feature>
<accession>A0A135RYH4</accession>
<evidence type="ECO:0000256" key="1">
    <source>
        <dbReference type="SAM" id="SignalP"/>
    </source>
</evidence>
<sequence>MVHITSTAAGLVALAATTVASATAPKLNTWPQHNYGGWYNHTDGDVTTYGAPEFVDAGPLSIHEARFSFLFNRVDPAYAGLYVLSSGEDFITDYEVVGYGWGRPSVTGKVRGAKGNFTFVQLFGPDGLPNTKSTTDTMFIDVSAARNNASRAVINEVWPVWVGDDIFYPNNTSPCPAPAAKTKRWSA</sequence>
<dbReference type="AlphaFoldDB" id="A0A135RYH4"/>
<comment type="caution">
    <text evidence="2">The sequence shown here is derived from an EMBL/GenBank/DDBJ whole genome shotgun (WGS) entry which is preliminary data.</text>
</comment>
<reference evidence="2 3" key="1">
    <citation type="submission" date="2014-02" db="EMBL/GenBank/DDBJ databases">
        <title>The genome sequence of Colletotrichum simmondsii CBS122122.</title>
        <authorList>
            <person name="Baroncelli R."/>
            <person name="Thon M.R."/>
        </authorList>
    </citation>
    <scope>NUCLEOTIDE SEQUENCE [LARGE SCALE GENOMIC DNA]</scope>
    <source>
        <strain evidence="2 3">CBS122122</strain>
    </source>
</reference>
<organism evidence="2 3">
    <name type="scientific">Colletotrichum simmondsii</name>
    <dbReference type="NCBI Taxonomy" id="703756"/>
    <lineage>
        <taxon>Eukaryota</taxon>
        <taxon>Fungi</taxon>
        <taxon>Dikarya</taxon>
        <taxon>Ascomycota</taxon>
        <taxon>Pezizomycotina</taxon>
        <taxon>Sordariomycetes</taxon>
        <taxon>Hypocreomycetidae</taxon>
        <taxon>Glomerellales</taxon>
        <taxon>Glomerellaceae</taxon>
        <taxon>Colletotrichum</taxon>
        <taxon>Colletotrichum acutatum species complex</taxon>
    </lineage>
</organism>
<keyword evidence="1" id="KW-0732">Signal</keyword>
<name>A0A135RYH4_9PEZI</name>
<evidence type="ECO:0000313" key="2">
    <source>
        <dbReference type="EMBL" id="KXH28706.1"/>
    </source>
</evidence>
<proteinExistence type="predicted"/>
<feature type="signal peptide" evidence="1">
    <location>
        <begin position="1"/>
        <end position="22"/>
    </location>
</feature>
<dbReference type="OrthoDB" id="5208302at2759"/>
<dbReference type="Proteomes" id="UP000070328">
    <property type="component" value="Unassembled WGS sequence"/>
</dbReference>
<keyword evidence="3" id="KW-1185">Reference proteome</keyword>
<dbReference type="EMBL" id="JFBX01000764">
    <property type="protein sequence ID" value="KXH28706.1"/>
    <property type="molecule type" value="Genomic_DNA"/>
</dbReference>
<gene>
    <name evidence="2" type="ORF">CSIM01_08327</name>
</gene>
<protein>
    <submittedName>
        <fullName evidence="2">Uncharacterized protein</fullName>
    </submittedName>
</protein>
<evidence type="ECO:0000313" key="3">
    <source>
        <dbReference type="Proteomes" id="UP000070328"/>
    </source>
</evidence>